<evidence type="ECO:0000313" key="4">
    <source>
        <dbReference type="Proteomes" id="UP000037558"/>
    </source>
</evidence>
<evidence type="ECO:0000313" key="3">
    <source>
        <dbReference type="EMBL" id="KOO45948.1"/>
    </source>
</evidence>
<comment type="caution">
    <text evidence="3">The sequence shown here is derived from an EMBL/GenBank/DDBJ whole genome shotgun (WGS) entry which is preliminary data.</text>
</comment>
<accession>A0A0M0L5N3</accession>
<dbReference type="Proteomes" id="UP000037558">
    <property type="component" value="Unassembled WGS sequence"/>
</dbReference>
<organism evidence="3 4">
    <name type="scientific">Priestia koreensis</name>
    <dbReference type="NCBI Taxonomy" id="284581"/>
    <lineage>
        <taxon>Bacteria</taxon>
        <taxon>Bacillati</taxon>
        <taxon>Bacillota</taxon>
        <taxon>Bacilli</taxon>
        <taxon>Bacillales</taxon>
        <taxon>Bacillaceae</taxon>
        <taxon>Priestia</taxon>
    </lineage>
</organism>
<dbReference type="RefSeq" id="WP_083446541.1">
    <property type="nucleotide sequence ID" value="NZ_LILC01000015.1"/>
</dbReference>
<sequence length="223" mass="25570">MSNNLKQELAQIDIPVELHERSKLGVKKAKSEMEAKIKVYVKKRLVSAILAACLLVPTSAFAYQTLITDEFYGSFEQVKKHISSVTMEKYLLVDAKLTQAKGDMKQKEFHQFKELLKVVTASKVEYGNKYGNIDYSQVPSTKIDEIKKVMFEIQPYFDQLNGLKSSKEVLTSKEYENYIHALMTYETILAKSNNDTENIPSNLQSEFAKARDFISYVDNKQLQ</sequence>
<dbReference type="Pfam" id="PF12207">
    <property type="entry name" value="DUF3600"/>
    <property type="match status" value="1"/>
</dbReference>
<keyword evidence="4" id="KW-1185">Reference proteome</keyword>
<reference evidence="4" key="1">
    <citation type="submission" date="2015-08" db="EMBL/GenBank/DDBJ databases">
        <title>Fjat-14210 dsm16467.</title>
        <authorList>
            <person name="Liu B."/>
            <person name="Wang J."/>
            <person name="Zhu Y."/>
            <person name="Liu G."/>
            <person name="Chen Q."/>
            <person name="Chen Z."/>
            <person name="Lan J."/>
            <person name="Che J."/>
            <person name="Ge C."/>
            <person name="Shi H."/>
            <person name="Pan Z."/>
            <person name="Liu X."/>
        </authorList>
    </citation>
    <scope>NUCLEOTIDE SEQUENCE [LARGE SCALE GENOMIC DNA]</scope>
    <source>
        <strain evidence="4">DSM 16467</strain>
    </source>
</reference>
<keyword evidence="1" id="KW-0472">Membrane</keyword>
<dbReference type="PATRIC" id="fig|284581.3.peg.1548"/>
<evidence type="ECO:0000259" key="2">
    <source>
        <dbReference type="Pfam" id="PF12207"/>
    </source>
</evidence>
<dbReference type="Gene3D" id="1.10.3950.10">
    <property type="entry name" value="putative ecf-type sigma factor negative effector from bacillus cereus"/>
    <property type="match status" value="1"/>
</dbReference>
<protein>
    <submittedName>
        <fullName evidence="3">Anti-sigma factor</fullName>
    </submittedName>
</protein>
<dbReference type="OrthoDB" id="2731598at2"/>
<keyword evidence="1" id="KW-1133">Transmembrane helix</keyword>
<feature type="transmembrane region" description="Helical" evidence="1">
    <location>
        <begin position="45"/>
        <end position="63"/>
    </location>
</feature>
<dbReference type="EMBL" id="LILC01000015">
    <property type="protein sequence ID" value="KOO45948.1"/>
    <property type="molecule type" value="Genomic_DNA"/>
</dbReference>
<dbReference type="InterPro" id="IPR038267">
    <property type="entry name" value="ECF_sigma_eff"/>
</dbReference>
<feature type="domain" description="DUF3600" evidence="2">
    <location>
        <begin position="66"/>
        <end position="220"/>
    </location>
</feature>
<dbReference type="STRING" id="284581.AMD01_12825"/>
<evidence type="ECO:0000256" key="1">
    <source>
        <dbReference type="SAM" id="Phobius"/>
    </source>
</evidence>
<gene>
    <name evidence="3" type="ORF">AMD01_12825</name>
</gene>
<proteinExistence type="predicted"/>
<keyword evidence="1" id="KW-0812">Transmembrane</keyword>
<dbReference type="AlphaFoldDB" id="A0A0M0L5N3"/>
<dbReference type="InterPro" id="IPR022019">
    <property type="entry name" value="DUF3600"/>
</dbReference>
<name>A0A0M0L5N3_9BACI</name>